<feature type="compositionally biased region" description="Polar residues" evidence="1">
    <location>
        <begin position="1"/>
        <end position="14"/>
    </location>
</feature>
<dbReference type="OrthoDB" id="140979at2759"/>
<comment type="caution">
    <text evidence="2">The sequence shown here is derived from an EMBL/GenBank/DDBJ whole genome shotgun (WGS) entry which is preliminary data.</text>
</comment>
<feature type="region of interest" description="Disordered" evidence="1">
    <location>
        <begin position="66"/>
        <end position="86"/>
    </location>
</feature>
<keyword evidence="3" id="KW-1185">Reference proteome</keyword>
<organism evidence="2 3">
    <name type="scientific">Phytophthora megakarya</name>
    <dbReference type="NCBI Taxonomy" id="4795"/>
    <lineage>
        <taxon>Eukaryota</taxon>
        <taxon>Sar</taxon>
        <taxon>Stramenopiles</taxon>
        <taxon>Oomycota</taxon>
        <taxon>Peronosporomycetes</taxon>
        <taxon>Peronosporales</taxon>
        <taxon>Peronosporaceae</taxon>
        <taxon>Phytophthora</taxon>
    </lineage>
</organism>
<accession>A0A225UQY7</accession>
<feature type="compositionally biased region" description="Basic and acidic residues" evidence="1">
    <location>
        <begin position="15"/>
        <end position="24"/>
    </location>
</feature>
<keyword evidence="2" id="KW-0808">Transferase</keyword>
<gene>
    <name evidence="2" type="ORF">PHMEG_00035177</name>
</gene>
<dbReference type="Proteomes" id="UP000198211">
    <property type="component" value="Unassembled WGS sequence"/>
</dbReference>
<name>A0A225UQY7_9STRA</name>
<proteinExistence type="predicted"/>
<reference evidence="3" key="1">
    <citation type="submission" date="2017-03" db="EMBL/GenBank/DDBJ databases">
        <title>Phytopthora megakarya and P. palmivora, two closely related causual agents of cacao black pod achieved similar genome size and gene model numbers by different mechanisms.</title>
        <authorList>
            <person name="Ali S."/>
            <person name="Shao J."/>
            <person name="Larry D.J."/>
            <person name="Kronmiller B."/>
            <person name="Shen D."/>
            <person name="Strem M.D."/>
            <person name="Melnick R.L."/>
            <person name="Guiltinan M.J."/>
            <person name="Tyler B.M."/>
            <person name="Meinhardt L.W."/>
            <person name="Bailey B.A."/>
        </authorList>
    </citation>
    <scope>NUCLEOTIDE SEQUENCE [LARGE SCALE GENOMIC DNA]</scope>
    <source>
        <strain evidence="3">zdho120</strain>
    </source>
</reference>
<protein>
    <submittedName>
        <fullName evidence="2">Reverse transcriptase</fullName>
    </submittedName>
</protein>
<evidence type="ECO:0000313" key="2">
    <source>
        <dbReference type="EMBL" id="OWY94956.1"/>
    </source>
</evidence>
<dbReference type="GO" id="GO:0003964">
    <property type="term" value="F:RNA-directed DNA polymerase activity"/>
    <property type="evidence" value="ECO:0007669"/>
    <property type="project" value="UniProtKB-KW"/>
</dbReference>
<dbReference type="AlphaFoldDB" id="A0A225UQY7"/>
<dbReference type="EMBL" id="NBNE01013611">
    <property type="protein sequence ID" value="OWY94956.1"/>
    <property type="molecule type" value="Genomic_DNA"/>
</dbReference>
<evidence type="ECO:0000313" key="3">
    <source>
        <dbReference type="Proteomes" id="UP000198211"/>
    </source>
</evidence>
<evidence type="ECO:0000256" key="1">
    <source>
        <dbReference type="SAM" id="MobiDB-lite"/>
    </source>
</evidence>
<sequence>MQNSRSVLLTASNNEIRRHKDPQRPPHNMPRTYHHDSGDLSAEDLKGNLAVLPEIPISTSAKVSIEDLQVGDSGSATPEEIERLGK</sequence>
<keyword evidence="2" id="KW-0695">RNA-directed DNA polymerase</keyword>
<keyword evidence="2" id="KW-0548">Nucleotidyltransferase</keyword>
<feature type="region of interest" description="Disordered" evidence="1">
    <location>
        <begin position="1"/>
        <end position="41"/>
    </location>
</feature>